<dbReference type="AlphaFoldDB" id="A0A0J6ECM0"/>
<keyword evidence="4" id="KW-1185">Reference proteome</keyword>
<gene>
    <name evidence="1" type="ORF">AB447_216525</name>
    <name evidence="2" type="ORF">P8828_09900</name>
</gene>
<reference evidence="1" key="2">
    <citation type="submission" date="2015-10" db="EMBL/GenBank/DDBJ databases">
        <authorList>
            <person name="Gilbert D.G."/>
        </authorList>
    </citation>
    <scope>NUCLEOTIDE SEQUENCE</scope>
    <source>
        <strain evidence="1">GO-13</strain>
    </source>
</reference>
<dbReference type="Proteomes" id="UP000036168">
    <property type="component" value="Unassembled WGS sequence"/>
</dbReference>
<reference evidence="1 3" key="1">
    <citation type="journal article" date="2015" name="Int. J. Syst. Evol. Microbiol.">
        <title>Bacillus glycinifermentans sp. nov., isolated from fermented soybean paste.</title>
        <authorList>
            <person name="Kim S.J."/>
            <person name="Dunlap C.A."/>
            <person name="Kwon S.W."/>
            <person name="Rooney A.P."/>
        </authorList>
    </citation>
    <scope>NUCLEOTIDE SEQUENCE [LARGE SCALE GENOMIC DNA]</scope>
    <source>
        <strain evidence="1 3">GO-13</strain>
    </source>
</reference>
<accession>A0A0J6ECM0</accession>
<accession>A0A0J6HF06</accession>
<dbReference type="Proteomes" id="UP001341297">
    <property type="component" value="Unassembled WGS sequence"/>
</dbReference>
<proteinExistence type="predicted"/>
<reference evidence="2 4" key="3">
    <citation type="submission" date="2023-03" db="EMBL/GenBank/DDBJ databases">
        <title>Agriculturally important microbes genome sequencing.</title>
        <authorList>
            <person name="Dunlap C."/>
        </authorList>
    </citation>
    <scope>NUCLEOTIDE SEQUENCE [LARGE SCALE GENOMIC DNA]</scope>
    <source>
        <strain evidence="2 4">CBP-3203</strain>
    </source>
</reference>
<evidence type="ECO:0000313" key="4">
    <source>
        <dbReference type="Proteomes" id="UP001341297"/>
    </source>
</evidence>
<dbReference type="RefSeq" id="WP_048354191.1">
    <property type="nucleotide sequence ID" value="NZ_CP023481.1"/>
</dbReference>
<sequence>MKKTLFLWMFILLSLGLFLFYGFKSSAAESAFPVPLFAKIKETNEYEKGKKAVTYTYYPAKEENGPSPVYLMKIAEQGWHHLEQTGLAGTYEKNGKTVTLIYGTGELAVIQE</sequence>
<evidence type="ECO:0000313" key="1">
    <source>
        <dbReference type="EMBL" id="KRT93948.1"/>
    </source>
</evidence>
<evidence type="ECO:0000313" key="3">
    <source>
        <dbReference type="Proteomes" id="UP000036168"/>
    </source>
</evidence>
<dbReference type="EMBL" id="JARRTL010000009">
    <property type="protein sequence ID" value="MEC0485148.1"/>
    <property type="molecule type" value="Genomic_DNA"/>
</dbReference>
<name>A0A0J6ECM0_9BACI</name>
<protein>
    <submittedName>
        <fullName evidence="1">Uncharacterized protein</fullName>
    </submittedName>
</protein>
<evidence type="ECO:0000313" key="2">
    <source>
        <dbReference type="EMBL" id="MEC0485148.1"/>
    </source>
</evidence>
<comment type="caution">
    <text evidence="1">The sequence shown here is derived from an EMBL/GenBank/DDBJ whole genome shotgun (WGS) entry which is preliminary data.</text>
</comment>
<dbReference type="PATRIC" id="fig|1664069.3.peg.3979"/>
<organism evidence="1 3">
    <name type="scientific">Bacillus glycinifermentans</name>
    <dbReference type="NCBI Taxonomy" id="1664069"/>
    <lineage>
        <taxon>Bacteria</taxon>
        <taxon>Bacillati</taxon>
        <taxon>Bacillota</taxon>
        <taxon>Bacilli</taxon>
        <taxon>Bacillales</taxon>
        <taxon>Bacillaceae</taxon>
        <taxon>Bacillus</taxon>
    </lineage>
</organism>
<dbReference type="EMBL" id="LECW02000015">
    <property type="protein sequence ID" value="KRT93948.1"/>
    <property type="molecule type" value="Genomic_DNA"/>
</dbReference>